<protein>
    <submittedName>
        <fullName evidence="1">Uncharacterized protein</fullName>
    </submittedName>
</protein>
<accession>A0A7V9Z8F9</accession>
<evidence type="ECO:0000313" key="2">
    <source>
        <dbReference type="Proteomes" id="UP000523087"/>
    </source>
</evidence>
<dbReference type="AlphaFoldDB" id="A0A7V9Z8F9"/>
<dbReference type="EMBL" id="JACDUT010000008">
    <property type="protein sequence ID" value="MBA2875863.1"/>
    <property type="molecule type" value="Genomic_DNA"/>
</dbReference>
<gene>
    <name evidence="1" type="ORF">HNR31_002657</name>
</gene>
<organism evidence="1 2">
    <name type="scientific">Thermaerobacillus caldiproteolyticus</name>
    <dbReference type="NCBI Taxonomy" id="247480"/>
    <lineage>
        <taxon>Bacteria</taxon>
        <taxon>Bacillati</taxon>
        <taxon>Bacillota</taxon>
        <taxon>Bacilli</taxon>
        <taxon>Bacillales</taxon>
        <taxon>Anoxybacillaceae</taxon>
        <taxon>Thermaerobacillus</taxon>
    </lineage>
</organism>
<evidence type="ECO:0000313" key="1">
    <source>
        <dbReference type="EMBL" id="MBA2875863.1"/>
    </source>
</evidence>
<comment type="caution">
    <text evidence="1">The sequence shown here is derived from an EMBL/GenBank/DDBJ whole genome shotgun (WGS) entry which is preliminary data.</text>
</comment>
<name>A0A7V9Z8F9_9BACL</name>
<proteinExistence type="predicted"/>
<dbReference type="RefSeq" id="WP_181556634.1">
    <property type="nucleotide sequence ID" value="NZ_JACDUT010000008.1"/>
</dbReference>
<dbReference type="Proteomes" id="UP000523087">
    <property type="component" value="Unassembled WGS sequence"/>
</dbReference>
<keyword evidence="2" id="KW-1185">Reference proteome</keyword>
<reference evidence="1 2" key="1">
    <citation type="submission" date="2020-07" db="EMBL/GenBank/DDBJ databases">
        <title>Genomic Encyclopedia of Type Strains, Phase IV (KMG-IV): sequencing the most valuable type-strain genomes for metagenomic binning, comparative biology and taxonomic classification.</title>
        <authorList>
            <person name="Goeker M."/>
        </authorList>
    </citation>
    <scope>NUCLEOTIDE SEQUENCE [LARGE SCALE GENOMIC DNA]</scope>
    <source>
        <strain evidence="1 2">DSM 15730</strain>
    </source>
</reference>
<sequence>MAANLVVEELNIDLQGRNFSSKKIMGDPNVELYFQNVTINAKGKTGESQKRTEGLKRIT</sequence>